<dbReference type="Proteomes" id="UP000245697">
    <property type="component" value="Unassembled WGS sequence"/>
</dbReference>
<dbReference type="AlphaFoldDB" id="A0A316FUH9"/>
<gene>
    <name evidence="2" type="ORF">BC793_11113</name>
</gene>
<comment type="caution">
    <text evidence="2">The sequence shown here is derived from an EMBL/GenBank/DDBJ whole genome shotgun (WGS) entry which is preliminary data.</text>
</comment>
<evidence type="ECO:0000313" key="3">
    <source>
        <dbReference type="Proteomes" id="UP000245697"/>
    </source>
</evidence>
<evidence type="ECO:0000256" key="1">
    <source>
        <dbReference type="SAM" id="MobiDB-lite"/>
    </source>
</evidence>
<proteinExistence type="predicted"/>
<accession>A0A316FUH9</accession>
<feature type="region of interest" description="Disordered" evidence="1">
    <location>
        <begin position="100"/>
        <end position="122"/>
    </location>
</feature>
<name>A0A316FUH9_9ACTN</name>
<sequence>MDGVGDHRPVNADRSLVELQINEVRNSQWTEATVTVRNLGGPVFRGARFHRVNDSAELIDLELTRIVWYQRTVDEIPGGHTALITLSGSGARVLRSGTQADGWQSIEGRNGSRPGAPDQWLG</sequence>
<evidence type="ECO:0000313" key="2">
    <source>
        <dbReference type="EMBL" id="PWK45041.1"/>
    </source>
</evidence>
<keyword evidence="3" id="KW-1185">Reference proteome</keyword>
<protein>
    <submittedName>
        <fullName evidence="2">Uncharacterized protein</fullName>
    </submittedName>
</protein>
<organism evidence="2 3">
    <name type="scientific">Actinoplanes xinjiangensis</name>
    <dbReference type="NCBI Taxonomy" id="512350"/>
    <lineage>
        <taxon>Bacteria</taxon>
        <taxon>Bacillati</taxon>
        <taxon>Actinomycetota</taxon>
        <taxon>Actinomycetes</taxon>
        <taxon>Micromonosporales</taxon>
        <taxon>Micromonosporaceae</taxon>
        <taxon>Actinoplanes</taxon>
    </lineage>
</organism>
<reference evidence="2 3" key="1">
    <citation type="submission" date="2018-05" db="EMBL/GenBank/DDBJ databases">
        <title>Genomic Encyclopedia of Archaeal and Bacterial Type Strains, Phase II (KMG-II): from individual species to whole genera.</title>
        <authorList>
            <person name="Goeker M."/>
        </authorList>
    </citation>
    <scope>NUCLEOTIDE SEQUENCE [LARGE SCALE GENOMIC DNA]</scope>
    <source>
        <strain evidence="2 3">DSM 45184</strain>
    </source>
</reference>
<dbReference type="EMBL" id="QGGR01000011">
    <property type="protein sequence ID" value="PWK45041.1"/>
    <property type="molecule type" value="Genomic_DNA"/>
</dbReference>